<reference evidence="1 2" key="1">
    <citation type="submission" date="2016-03" db="EMBL/GenBank/DDBJ databases">
        <authorList>
            <person name="Ploux O."/>
        </authorList>
    </citation>
    <scope>NUCLEOTIDE SEQUENCE [LARGE SCALE GENOMIC DNA]</scope>
    <source>
        <strain evidence="1 2">R-45363</strain>
    </source>
</reference>
<evidence type="ECO:0000313" key="1">
    <source>
        <dbReference type="EMBL" id="OAI02806.1"/>
    </source>
</evidence>
<dbReference type="RefSeq" id="WP_064009203.1">
    <property type="nucleotide sequence ID" value="NZ_LUUG01000082.1"/>
</dbReference>
<dbReference type="Proteomes" id="UP000078090">
    <property type="component" value="Unassembled WGS sequence"/>
</dbReference>
<comment type="caution">
    <text evidence="1">The sequence shown here is derived from an EMBL/GenBank/DDBJ whole genome shotgun (WGS) entry which is preliminary data.</text>
</comment>
<proteinExistence type="predicted"/>
<accession>A0A177MAR1</accession>
<protein>
    <submittedName>
        <fullName evidence="1">Uncharacterized protein</fullName>
    </submittedName>
</protein>
<dbReference type="EMBL" id="LUUG01000082">
    <property type="protein sequence ID" value="OAI02806.1"/>
    <property type="molecule type" value="Genomic_DNA"/>
</dbReference>
<gene>
    <name evidence="1" type="ORF">A1332_02615</name>
</gene>
<name>A0A177MAR1_METMH</name>
<evidence type="ECO:0000313" key="2">
    <source>
        <dbReference type="Proteomes" id="UP000078090"/>
    </source>
</evidence>
<sequence>MVIALGSFVIIQTVWRTEPDLALESEATCHRYAHLRIGLSVVDSWQLLKIRPYKPEPDYAVLDVLHIIGLRSIFA</sequence>
<organism evidence="1 2">
    <name type="scientific">Methylomonas methanica</name>
    <dbReference type="NCBI Taxonomy" id="421"/>
    <lineage>
        <taxon>Bacteria</taxon>
        <taxon>Pseudomonadati</taxon>
        <taxon>Pseudomonadota</taxon>
        <taxon>Gammaproteobacteria</taxon>
        <taxon>Methylococcales</taxon>
        <taxon>Methylococcaceae</taxon>
        <taxon>Methylomonas</taxon>
    </lineage>
</organism>
<dbReference type="AlphaFoldDB" id="A0A177MAR1"/>